<name>A0ABQ7QSS6_PLUXY</name>
<evidence type="ECO:0000313" key="2">
    <source>
        <dbReference type="EMBL" id="KAG7308081.1"/>
    </source>
</evidence>
<protein>
    <recommendedName>
        <fullName evidence="1">FP protein C-terminal domain-containing protein</fullName>
    </recommendedName>
</protein>
<evidence type="ECO:0000313" key="3">
    <source>
        <dbReference type="Proteomes" id="UP000823941"/>
    </source>
</evidence>
<dbReference type="EMBL" id="JAHIBW010000009">
    <property type="protein sequence ID" value="KAG7308081.1"/>
    <property type="molecule type" value="Genomic_DNA"/>
</dbReference>
<dbReference type="Pfam" id="PF25298">
    <property type="entry name" value="Baculo_FP_2nd"/>
    <property type="match status" value="1"/>
</dbReference>
<proteinExistence type="predicted"/>
<sequence length="60" mass="6964">MDGNDLRSGYVDGNLIADLQRNYNFAFCWTSHGVVYLRRDENSPQIRVTNETDLEGLRKE</sequence>
<comment type="caution">
    <text evidence="2">The sequence shown here is derived from an EMBL/GenBank/DDBJ whole genome shotgun (WGS) entry which is preliminary data.</text>
</comment>
<evidence type="ECO:0000259" key="1">
    <source>
        <dbReference type="Pfam" id="PF25298"/>
    </source>
</evidence>
<dbReference type="Proteomes" id="UP000823941">
    <property type="component" value="Chromosome 9"/>
</dbReference>
<feature type="domain" description="FP protein C-terminal" evidence="1">
    <location>
        <begin position="20"/>
        <end position="56"/>
    </location>
</feature>
<accession>A0ABQ7QSS6</accession>
<organism evidence="2 3">
    <name type="scientific">Plutella xylostella</name>
    <name type="common">Diamondback moth</name>
    <name type="synonym">Plutella maculipennis</name>
    <dbReference type="NCBI Taxonomy" id="51655"/>
    <lineage>
        <taxon>Eukaryota</taxon>
        <taxon>Metazoa</taxon>
        <taxon>Ecdysozoa</taxon>
        <taxon>Arthropoda</taxon>
        <taxon>Hexapoda</taxon>
        <taxon>Insecta</taxon>
        <taxon>Pterygota</taxon>
        <taxon>Neoptera</taxon>
        <taxon>Endopterygota</taxon>
        <taxon>Lepidoptera</taxon>
        <taxon>Glossata</taxon>
        <taxon>Ditrysia</taxon>
        <taxon>Yponomeutoidea</taxon>
        <taxon>Plutellidae</taxon>
        <taxon>Plutella</taxon>
    </lineage>
</organism>
<dbReference type="InterPro" id="IPR057251">
    <property type="entry name" value="FP_C"/>
</dbReference>
<reference evidence="2 3" key="1">
    <citation type="submission" date="2021-06" db="EMBL/GenBank/DDBJ databases">
        <title>A haploid diamondback moth (Plutella xylostella L.) genome assembly resolves 31 chromosomes and identifies a diamide resistance mutation.</title>
        <authorList>
            <person name="Ward C.M."/>
            <person name="Perry K.D."/>
            <person name="Baker G."/>
            <person name="Powis K."/>
            <person name="Heckel D.G."/>
            <person name="Baxter S.W."/>
        </authorList>
    </citation>
    <scope>NUCLEOTIDE SEQUENCE [LARGE SCALE GENOMIC DNA]</scope>
    <source>
        <strain evidence="2 3">LV</strain>
        <tissue evidence="2">Single pupa</tissue>
    </source>
</reference>
<gene>
    <name evidence="2" type="ORF">JYU34_006727</name>
</gene>
<keyword evidence="3" id="KW-1185">Reference proteome</keyword>